<dbReference type="SMART" id="SM00005">
    <property type="entry name" value="DEATH"/>
    <property type="match status" value="1"/>
</dbReference>
<dbReference type="PROSITE" id="PS50835">
    <property type="entry name" value="IG_LIKE"/>
    <property type="match status" value="1"/>
</dbReference>
<accession>A0A4E0RTF7</accession>
<organism evidence="17 18">
    <name type="scientific">Fasciola hepatica</name>
    <name type="common">Liver fluke</name>
    <dbReference type="NCBI Taxonomy" id="6192"/>
    <lineage>
        <taxon>Eukaryota</taxon>
        <taxon>Metazoa</taxon>
        <taxon>Spiralia</taxon>
        <taxon>Lophotrochozoa</taxon>
        <taxon>Platyhelminthes</taxon>
        <taxon>Trematoda</taxon>
        <taxon>Digenea</taxon>
        <taxon>Plagiorchiida</taxon>
        <taxon>Echinostomata</taxon>
        <taxon>Echinostomatoidea</taxon>
        <taxon>Fasciolidae</taxon>
        <taxon>Fasciola</taxon>
    </lineage>
</organism>
<keyword evidence="3 12" id="KW-0217">Developmental protein</keyword>
<dbReference type="Pfam" id="PF00531">
    <property type="entry name" value="Death"/>
    <property type="match status" value="1"/>
</dbReference>
<dbReference type="Gene3D" id="2.60.220.30">
    <property type="match status" value="1"/>
</dbReference>
<sequence>MTIFGKNNGVRVFVILFMTAVCIGSSNSQSGGDQLYKLTPLSNSRVIEPTLDALIRPIEIGNQSAQNNSHARDHTDGKYKTSLTDSDGVLKSLTKELRRAGKSNDQSRFGRLWTSRENGNILDVHWDPNPPKRVDSQKDLVQPDEKHLEGVPSFIQHPKPLYYTMKGHPATIECVAEPVSHAVIECAEQVIPYKGPDDSGRLKVTQLDSANRPDPNGKRWHLQLQVRAKEVEEWFDSYVCHCEAWNKVVELQRPKKVVSRETVVIEAYLERKFQLEPVSTDLSVGKRLVLTCIPPKGKPDPEVYWLKDGKRVNSQSFPHILINDYNHLIIENATTIDSGNYTCVAECLGVEYRYANAKVNIFPYPPPPAPPPSLSATDLEQHKVAAAPVVPSDSASWTDWSRCSWSTAQNPRSESRLCQQTRYRLCAAKVSLAQSPSMGHQTKMDRLAPVATVLDCPAPWMQTRNCTPTDCQNLWSGSSQLKDEEKMLPRGLEQSGSLRAKEIAVYVGLFLSLALLLGILAVVIARRRTLKFTSIQVMPYACCFQGKKHQEKGTKITRDLLLTNDFKQTPITFKNPSAVDARQLDENMRSARTASVSNGSQLMISQYNNNLLKELHPQYSSIPMYPTHNVQLPGQNLHFANSITSTSATPLLQLPPPPPPPPQPPPPPPPPPPSSLPPIPTNPMLTGPASGASEISGYTGSIPSTQYFLTGISPAQMMVPPGCVLQTLQASNTVDYMMTPTTYSQIDPLPTETQDNRDVESVLPRLAQTQQTIYNGTVLTPVSTGSSSGQSPANTATTAIGSGNGGGSSSNGSLGLAGPTSLIPVGPIGYGADISEPEIAAYETHSRPTSGLYHELSLDRSSISDNSQGNNGSVGAKESETIVRGNVTANGGLLCLPASGVYLNVPYGAIRTNTIREVSLSVCREDRNRPSLSDHQTLLSPVIQFGPPDLKLQCPATLSFPHCAALNQGNWLIRLLAVRPLKEAAVHCVVRDGGFENSPDELTSSYNGGNSLRPVSGTRSNQTEALRWQELCIVGNEHPNLKLIVHLDSSSIHLITDCPNQYCLIGESAYPPLSVGLMPKSMSQTDFMTTVNSATRLETEKGLRGTHEDTKDSGALVPLQTQGAAIKVLRLAAFSGRITPTMDYNIRVYVLSDTKDALEYVCNMESRLDGRLLDSTKPFPFRDNGIGLSFRIEDVSQGWRSRLQTRIQEIPFRHIWSGTQISMLHCAFSLEHVDPTYSNVSCHIVVYQEKNTGGQTQQVVLTINGDSPERQNSFFSKTGQGQRSGIGTEGPTCTAPIQPFRLPWSVRRRICEALEHSVLRDCDWRSLAVQLGMERHIIQLAAKKSPTSSLLDLWEAQHRNGQGLDELKCKLMNIGQMDCANLITFESAQIWVQR</sequence>
<dbReference type="EMBL" id="JXXN02001510">
    <property type="protein sequence ID" value="THD24618.1"/>
    <property type="molecule type" value="Genomic_DNA"/>
</dbReference>
<gene>
    <name evidence="17" type="ORF">D915_004752</name>
</gene>
<dbReference type="InterPro" id="IPR007110">
    <property type="entry name" value="Ig-like_dom"/>
</dbReference>
<feature type="domain" description="Death" evidence="14">
    <location>
        <begin position="1323"/>
        <end position="1387"/>
    </location>
</feature>
<dbReference type="InterPro" id="IPR033772">
    <property type="entry name" value="UPA"/>
</dbReference>
<dbReference type="InterPro" id="IPR057755">
    <property type="entry name" value="UNC5A-D-like_N"/>
</dbReference>
<comment type="caution">
    <text evidence="17">The sequence shown here is derived from an EMBL/GenBank/DDBJ whole genome shotgun (WGS) entry which is preliminary data.</text>
</comment>
<evidence type="ECO:0000256" key="4">
    <source>
        <dbReference type="ARBA" id="ARBA00022692"/>
    </source>
</evidence>
<dbReference type="Gene3D" id="1.10.533.10">
    <property type="entry name" value="Death Domain, Fas"/>
    <property type="match status" value="1"/>
</dbReference>
<evidence type="ECO:0000256" key="1">
    <source>
        <dbReference type="ARBA" id="ARBA00004479"/>
    </source>
</evidence>
<evidence type="ECO:0000256" key="10">
    <source>
        <dbReference type="ARBA" id="ARBA00023180"/>
    </source>
</evidence>
<dbReference type="SMART" id="SM00409">
    <property type="entry name" value="IG"/>
    <property type="match status" value="1"/>
</dbReference>
<keyword evidence="4 12" id="KW-0812">Transmembrane</keyword>
<evidence type="ECO:0000259" key="16">
    <source>
        <dbReference type="PROSITE" id="PS51145"/>
    </source>
</evidence>
<dbReference type="InterPro" id="IPR003599">
    <property type="entry name" value="Ig_sub"/>
</dbReference>
<proteinExistence type="inferred from homology"/>
<dbReference type="SMART" id="SM00218">
    <property type="entry name" value="ZU5"/>
    <property type="match status" value="1"/>
</dbReference>
<dbReference type="GO" id="GO:0008045">
    <property type="term" value="P:motor neuron axon guidance"/>
    <property type="evidence" value="ECO:0007669"/>
    <property type="project" value="TreeGrafter"/>
</dbReference>
<dbReference type="InterPro" id="IPR000488">
    <property type="entry name" value="Death_dom"/>
</dbReference>
<keyword evidence="7 12" id="KW-0472">Membrane</keyword>
<dbReference type="InterPro" id="IPR003598">
    <property type="entry name" value="Ig_sub2"/>
</dbReference>
<feature type="region of interest" description="Disordered" evidence="13">
    <location>
        <begin position="64"/>
        <end position="83"/>
    </location>
</feature>
<evidence type="ECO:0000256" key="8">
    <source>
        <dbReference type="ARBA" id="ARBA00023157"/>
    </source>
</evidence>
<dbReference type="Proteomes" id="UP000230066">
    <property type="component" value="Unassembled WGS sequence"/>
</dbReference>
<dbReference type="Pfam" id="PF17217">
    <property type="entry name" value="UPA"/>
    <property type="match status" value="1"/>
</dbReference>
<dbReference type="SUPFAM" id="SSF47986">
    <property type="entry name" value="DEATH domain"/>
    <property type="match status" value="1"/>
</dbReference>
<evidence type="ECO:0000256" key="6">
    <source>
        <dbReference type="ARBA" id="ARBA00022989"/>
    </source>
</evidence>
<feature type="chain" id="PRO_5025078362" description="Netrin receptor UNC5" evidence="12">
    <location>
        <begin position="29"/>
        <end position="1394"/>
    </location>
</feature>
<dbReference type="Pfam" id="PF13927">
    <property type="entry name" value="Ig_3"/>
    <property type="match status" value="1"/>
</dbReference>
<dbReference type="Gene3D" id="2.60.40.10">
    <property type="entry name" value="Immunoglobulins"/>
    <property type="match status" value="2"/>
</dbReference>
<dbReference type="GO" id="GO:0005886">
    <property type="term" value="C:plasma membrane"/>
    <property type="evidence" value="ECO:0007669"/>
    <property type="project" value="UniProtKB-SubCell"/>
</dbReference>
<dbReference type="InterPro" id="IPR037936">
    <property type="entry name" value="UNC5A-D"/>
</dbReference>
<evidence type="ECO:0000256" key="7">
    <source>
        <dbReference type="ARBA" id="ARBA00023136"/>
    </source>
</evidence>
<evidence type="ECO:0000256" key="3">
    <source>
        <dbReference type="ARBA" id="ARBA00022473"/>
    </source>
</evidence>
<evidence type="ECO:0000313" key="18">
    <source>
        <dbReference type="Proteomes" id="UP000230066"/>
    </source>
</evidence>
<feature type="compositionally biased region" description="Pro residues" evidence="13">
    <location>
        <begin position="653"/>
        <end position="681"/>
    </location>
</feature>
<dbReference type="PROSITE" id="PS50017">
    <property type="entry name" value="DEATH_DOMAIN"/>
    <property type="match status" value="1"/>
</dbReference>
<dbReference type="InterPro" id="IPR013783">
    <property type="entry name" value="Ig-like_fold"/>
</dbReference>
<feature type="compositionally biased region" description="Polar residues" evidence="13">
    <location>
        <begin position="783"/>
        <end position="800"/>
    </location>
</feature>
<evidence type="ECO:0000259" key="15">
    <source>
        <dbReference type="PROSITE" id="PS50835"/>
    </source>
</evidence>
<dbReference type="GO" id="GO:0005042">
    <property type="term" value="F:netrin receptor activity"/>
    <property type="evidence" value="ECO:0007669"/>
    <property type="project" value="UniProtKB-UniRule"/>
</dbReference>
<reference evidence="17" key="1">
    <citation type="submission" date="2019-03" db="EMBL/GenBank/DDBJ databases">
        <title>Improved annotation for the trematode Fasciola hepatica.</title>
        <authorList>
            <person name="Choi Y.-J."/>
            <person name="Martin J."/>
            <person name="Mitreva M."/>
        </authorList>
    </citation>
    <scope>NUCLEOTIDE SEQUENCE [LARGE SCALE GENOMIC DNA]</scope>
</reference>
<protein>
    <recommendedName>
        <fullName evidence="12">Netrin receptor UNC5</fullName>
    </recommendedName>
</protein>
<keyword evidence="10" id="KW-0325">Glycoprotein</keyword>
<feature type="compositionally biased region" description="Basic and acidic residues" evidence="13">
    <location>
        <begin position="70"/>
        <end position="79"/>
    </location>
</feature>
<name>A0A4E0RTF7_FASHE</name>
<dbReference type="PROSITE" id="PS51145">
    <property type="entry name" value="ZU5"/>
    <property type="match status" value="1"/>
</dbReference>
<evidence type="ECO:0000256" key="5">
    <source>
        <dbReference type="ARBA" id="ARBA00022729"/>
    </source>
</evidence>
<comment type="function">
    <text evidence="12">Receptor for netrin required for axon guidance. Mediates axon repulsion of neuronal growth cones in the developing nervous system upon ligand binding.</text>
</comment>
<keyword evidence="5 12" id="KW-0732">Signal</keyword>
<dbReference type="InterPro" id="IPR000906">
    <property type="entry name" value="ZU5_dom"/>
</dbReference>
<evidence type="ECO:0000256" key="11">
    <source>
        <dbReference type="ARBA" id="ARBA00023319"/>
    </source>
</evidence>
<feature type="region of interest" description="Disordered" evidence="13">
    <location>
        <begin position="648"/>
        <end position="697"/>
    </location>
</feature>
<evidence type="ECO:0000313" key="17">
    <source>
        <dbReference type="EMBL" id="THD24618.1"/>
    </source>
</evidence>
<dbReference type="SMART" id="SM00408">
    <property type="entry name" value="IGc2"/>
    <property type="match status" value="1"/>
</dbReference>
<evidence type="ECO:0000256" key="13">
    <source>
        <dbReference type="SAM" id="MobiDB-lite"/>
    </source>
</evidence>
<keyword evidence="6 12" id="KW-1133">Transmembrane helix</keyword>
<keyword evidence="18" id="KW-1185">Reference proteome</keyword>
<comment type="subcellular location">
    <subcellularLocation>
        <location evidence="12">Cell membrane</location>
        <topology evidence="12">Single-pass type I membrane protein</topology>
    </subcellularLocation>
    <subcellularLocation>
        <location evidence="1">Membrane</location>
        <topology evidence="1">Single-pass type I membrane protein</topology>
    </subcellularLocation>
</comment>
<dbReference type="Pfam" id="PF00791">
    <property type="entry name" value="ZU5"/>
    <property type="match status" value="1"/>
</dbReference>
<feature type="domain" description="ZU5" evidence="16">
    <location>
        <begin position="881"/>
        <end position="1002"/>
    </location>
</feature>
<feature type="signal peptide" evidence="12">
    <location>
        <begin position="1"/>
        <end position="28"/>
    </location>
</feature>
<keyword evidence="11 12" id="KW-0393">Immunoglobulin domain</keyword>
<keyword evidence="8" id="KW-1015">Disulfide bond</keyword>
<comment type="similarity">
    <text evidence="2 12">Belongs to the unc-5 family.</text>
</comment>
<evidence type="ECO:0000256" key="2">
    <source>
        <dbReference type="ARBA" id="ARBA00009844"/>
    </source>
</evidence>
<evidence type="ECO:0000256" key="12">
    <source>
        <dbReference type="RuleBase" id="RU367033"/>
    </source>
</evidence>
<feature type="domain" description="Ig-like" evidence="15">
    <location>
        <begin position="254"/>
        <end position="360"/>
    </location>
</feature>
<dbReference type="InterPro" id="IPR036179">
    <property type="entry name" value="Ig-like_dom_sf"/>
</dbReference>
<dbReference type="SUPFAM" id="SSF48726">
    <property type="entry name" value="Immunoglobulin"/>
    <property type="match status" value="1"/>
</dbReference>
<feature type="region of interest" description="Disordered" evidence="13">
    <location>
        <begin position="783"/>
        <end position="813"/>
    </location>
</feature>
<evidence type="ECO:0000256" key="9">
    <source>
        <dbReference type="ARBA" id="ARBA00023170"/>
    </source>
</evidence>
<dbReference type="PANTHER" id="PTHR12582">
    <property type="entry name" value="NETRIN RECEPTOR UNC5"/>
    <property type="match status" value="1"/>
</dbReference>
<dbReference type="PANTHER" id="PTHR12582:SF47">
    <property type="entry name" value="NETRIN RECEPTOR UNC-5"/>
    <property type="match status" value="1"/>
</dbReference>
<keyword evidence="9 12" id="KW-0675">Receptor</keyword>
<evidence type="ECO:0000259" key="14">
    <source>
        <dbReference type="PROSITE" id="PS50017"/>
    </source>
</evidence>
<feature type="transmembrane region" description="Helical" evidence="12">
    <location>
        <begin position="503"/>
        <end position="525"/>
    </location>
</feature>
<dbReference type="InterPro" id="IPR011029">
    <property type="entry name" value="DEATH-like_dom_sf"/>
</dbReference>
<dbReference type="Pfam" id="PF25609">
    <property type="entry name" value="Unc5_NetrinR_N"/>
    <property type="match status" value="1"/>
</dbReference>